<feature type="non-terminal residue" evidence="1">
    <location>
        <position position="1"/>
    </location>
</feature>
<organism evidence="1 2">
    <name type="scientific">Pristionchus mayeri</name>
    <dbReference type="NCBI Taxonomy" id="1317129"/>
    <lineage>
        <taxon>Eukaryota</taxon>
        <taxon>Metazoa</taxon>
        <taxon>Ecdysozoa</taxon>
        <taxon>Nematoda</taxon>
        <taxon>Chromadorea</taxon>
        <taxon>Rhabditida</taxon>
        <taxon>Rhabditina</taxon>
        <taxon>Diplogasteromorpha</taxon>
        <taxon>Diplogasteroidea</taxon>
        <taxon>Neodiplogasteridae</taxon>
        <taxon>Pristionchus</taxon>
    </lineage>
</organism>
<evidence type="ECO:0000313" key="2">
    <source>
        <dbReference type="Proteomes" id="UP001328107"/>
    </source>
</evidence>
<dbReference type="AlphaFoldDB" id="A0AAN4ZUR6"/>
<evidence type="ECO:0000313" key="1">
    <source>
        <dbReference type="EMBL" id="GMR43770.1"/>
    </source>
</evidence>
<sequence>RPMALFLRRKSRRKSHWATIHWSNLAMRSRMELLLEPKEEPLVLFRPYSLENKGDDNVIKEEAMSEHGEVRHVYFLSNYRSVFSFR</sequence>
<accession>A0AAN4ZUR6</accession>
<protein>
    <submittedName>
        <fullName evidence="1">Uncharacterized protein</fullName>
    </submittedName>
</protein>
<keyword evidence="2" id="KW-1185">Reference proteome</keyword>
<dbReference type="EMBL" id="BTRK01000003">
    <property type="protein sequence ID" value="GMR43770.1"/>
    <property type="molecule type" value="Genomic_DNA"/>
</dbReference>
<feature type="non-terminal residue" evidence="1">
    <location>
        <position position="86"/>
    </location>
</feature>
<proteinExistence type="predicted"/>
<name>A0AAN4ZUR6_9BILA</name>
<gene>
    <name evidence="1" type="ORF">PMAYCL1PPCAC_13965</name>
</gene>
<comment type="caution">
    <text evidence="1">The sequence shown here is derived from an EMBL/GenBank/DDBJ whole genome shotgun (WGS) entry which is preliminary data.</text>
</comment>
<dbReference type="Proteomes" id="UP001328107">
    <property type="component" value="Unassembled WGS sequence"/>
</dbReference>
<reference evidence="2" key="1">
    <citation type="submission" date="2022-10" db="EMBL/GenBank/DDBJ databases">
        <title>Genome assembly of Pristionchus species.</title>
        <authorList>
            <person name="Yoshida K."/>
            <person name="Sommer R.J."/>
        </authorList>
    </citation>
    <scope>NUCLEOTIDE SEQUENCE [LARGE SCALE GENOMIC DNA]</scope>
    <source>
        <strain evidence="2">RS5460</strain>
    </source>
</reference>